<name>A0ACB9E737_9ASTR</name>
<gene>
    <name evidence="1" type="ORF">L1987_54424</name>
</gene>
<protein>
    <submittedName>
        <fullName evidence="1">Uncharacterized protein</fullName>
    </submittedName>
</protein>
<dbReference type="EMBL" id="CM042035">
    <property type="protein sequence ID" value="KAI3754637.1"/>
    <property type="molecule type" value="Genomic_DNA"/>
</dbReference>
<proteinExistence type="predicted"/>
<accession>A0ACB9E737</accession>
<evidence type="ECO:0000313" key="2">
    <source>
        <dbReference type="Proteomes" id="UP001056120"/>
    </source>
</evidence>
<reference evidence="1 2" key="2">
    <citation type="journal article" date="2022" name="Mol. Ecol. Resour.">
        <title>The genomes of chicory, endive, great burdock and yacon provide insights into Asteraceae paleo-polyploidization history and plant inulin production.</title>
        <authorList>
            <person name="Fan W."/>
            <person name="Wang S."/>
            <person name="Wang H."/>
            <person name="Wang A."/>
            <person name="Jiang F."/>
            <person name="Liu H."/>
            <person name="Zhao H."/>
            <person name="Xu D."/>
            <person name="Zhang Y."/>
        </authorList>
    </citation>
    <scope>NUCLEOTIDE SEQUENCE [LARGE SCALE GENOMIC DNA]</scope>
    <source>
        <strain evidence="2">cv. Yunnan</strain>
        <tissue evidence="1">Leaves</tissue>
    </source>
</reference>
<keyword evidence="2" id="KW-1185">Reference proteome</keyword>
<sequence>MRLTTELEKAKSNFAEAKFKVDFFGQSSRVVDILETQLYKPGNGSKGLGVTPRQGGNARRDVHEKTEKSLESSAETLEILLKTLDCGGFCSETWFQLEEK</sequence>
<dbReference type="Proteomes" id="UP001056120">
    <property type="component" value="Linkage Group LG18"/>
</dbReference>
<reference evidence="2" key="1">
    <citation type="journal article" date="2022" name="Mol. Ecol. Resour.">
        <title>The genomes of chicory, endive, great burdock and yacon provide insights into Asteraceae palaeo-polyploidization history and plant inulin production.</title>
        <authorList>
            <person name="Fan W."/>
            <person name="Wang S."/>
            <person name="Wang H."/>
            <person name="Wang A."/>
            <person name="Jiang F."/>
            <person name="Liu H."/>
            <person name="Zhao H."/>
            <person name="Xu D."/>
            <person name="Zhang Y."/>
        </authorList>
    </citation>
    <scope>NUCLEOTIDE SEQUENCE [LARGE SCALE GENOMIC DNA]</scope>
    <source>
        <strain evidence="2">cv. Yunnan</strain>
    </source>
</reference>
<comment type="caution">
    <text evidence="1">The sequence shown here is derived from an EMBL/GenBank/DDBJ whole genome shotgun (WGS) entry which is preliminary data.</text>
</comment>
<organism evidence="1 2">
    <name type="scientific">Smallanthus sonchifolius</name>
    <dbReference type="NCBI Taxonomy" id="185202"/>
    <lineage>
        <taxon>Eukaryota</taxon>
        <taxon>Viridiplantae</taxon>
        <taxon>Streptophyta</taxon>
        <taxon>Embryophyta</taxon>
        <taxon>Tracheophyta</taxon>
        <taxon>Spermatophyta</taxon>
        <taxon>Magnoliopsida</taxon>
        <taxon>eudicotyledons</taxon>
        <taxon>Gunneridae</taxon>
        <taxon>Pentapetalae</taxon>
        <taxon>asterids</taxon>
        <taxon>campanulids</taxon>
        <taxon>Asterales</taxon>
        <taxon>Asteraceae</taxon>
        <taxon>Asteroideae</taxon>
        <taxon>Heliantheae alliance</taxon>
        <taxon>Millerieae</taxon>
        <taxon>Smallanthus</taxon>
    </lineage>
</organism>
<evidence type="ECO:0000313" key="1">
    <source>
        <dbReference type="EMBL" id="KAI3754637.1"/>
    </source>
</evidence>